<evidence type="ECO:0000313" key="2">
    <source>
        <dbReference type="Proteomes" id="UP000478052"/>
    </source>
</evidence>
<dbReference type="OrthoDB" id="10437293at2759"/>
<comment type="caution">
    <text evidence="1">The sequence shown here is derived from an EMBL/GenBank/DDBJ whole genome shotgun (WGS) entry which is preliminary data.</text>
</comment>
<gene>
    <name evidence="1" type="ORF">FWK35_00015000</name>
</gene>
<protein>
    <submittedName>
        <fullName evidence="1">Uncharacterized protein</fullName>
    </submittedName>
</protein>
<accession>A0A6G0YS56</accession>
<proteinExistence type="predicted"/>
<reference evidence="1 2" key="1">
    <citation type="submission" date="2019-08" db="EMBL/GenBank/DDBJ databases">
        <title>Whole genome of Aphis craccivora.</title>
        <authorList>
            <person name="Voronova N.V."/>
            <person name="Shulinski R.S."/>
            <person name="Bandarenka Y.V."/>
            <person name="Zhorov D.G."/>
            <person name="Warner D."/>
        </authorList>
    </citation>
    <scope>NUCLEOTIDE SEQUENCE [LARGE SCALE GENOMIC DNA]</scope>
    <source>
        <strain evidence="1">180601</strain>
        <tissue evidence="1">Whole Body</tissue>
    </source>
</reference>
<dbReference type="AlphaFoldDB" id="A0A6G0YS56"/>
<organism evidence="1 2">
    <name type="scientific">Aphis craccivora</name>
    <name type="common">Cowpea aphid</name>
    <dbReference type="NCBI Taxonomy" id="307492"/>
    <lineage>
        <taxon>Eukaryota</taxon>
        <taxon>Metazoa</taxon>
        <taxon>Ecdysozoa</taxon>
        <taxon>Arthropoda</taxon>
        <taxon>Hexapoda</taxon>
        <taxon>Insecta</taxon>
        <taxon>Pterygota</taxon>
        <taxon>Neoptera</taxon>
        <taxon>Paraneoptera</taxon>
        <taxon>Hemiptera</taxon>
        <taxon>Sternorrhyncha</taxon>
        <taxon>Aphidomorpha</taxon>
        <taxon>Aphidoidea</taxon>
        <taxon>Aphididae</taxon>
        <taxon>Aphidini</taxon>
        <taxon>Aphis</taxon>
        <taxon>Aphis</taxon>
    </lineage>
</organism>
<sequence>MDDVIYPHTNLTIPGQECEDIIQYVFQQNILQTHSNRIIIDYSQDDYRNMIITKPIISRISKSKEEKSQNVSKLI</sequence>
<evidence type="ECO:0000313" key="1">
    <source>
        <dbReference type="EMBL" id="KAF0760660.1"/>
    </source>
</evidence>
<keyword evidence="2" id="KW-1185">Reference proteome</keyword>
<dbReference type="EMBL" id="VUJU01002612">
    <property type="protein sequence ID" value="KAF0760660.1"/>
    <property type="molecule type" value="Genomic_DNA"/>
</dbReference>
<dbReference type="Proteomes" id="UP000478052">
    <property type="component" value="Unassembled WGS sequence"/>
</dbReference>
<name>A0A6G0YS56_APHCR</name>